<reference evidence="2" key="1">
    <citation type="submission" date="2025-08" db="UniProtKB">
        <authorList>
            <consortium name="RefSeq"/>
        </authorList>
    </citation>
    <scope>IDENTIFICATION</scope>
</reference>
<dbReference type="RefSeq" id="XP_073913149.1">
    <property type="nucleotide sequence ID" value="XM_074057048.1"/>
</dbReference>
<evidence type="ECO:0000313" key="1">
    <source>
        <dbReference type="Proteomes" id="UP001732720"/>
    </source>
</evidence>
<evidence type="ECO:0000313" key="2">
    <source>
        <dbReference type="RefSeq" id="XP_073913149.1"/>
    </source>
</evidence>
<sequence length="80" mass="8814">MNLPCVPGLASHHTLLCPQALAQPIAGPRPHSRHLSHWLHRLQEALRKESTGCLQASVTFNLFCLLTRDLNCVTSGDMCV</sequence>
<organism evidence="1 2">
    <name type="scientific">Castor canadensis</name>
    <name type="common">American beaver</name>
    <dbReference type="NCBI Taxonomy" id="51338"/>
    <lineage>
        <taxon>Eukaryota</taxon>
        <taxon>Metazoa</taxon>
        <taxon>Chordata</taxon>
        <taxon>Craniata</taxon>
        <taxon>Vertebrata</taxon>
        <taxon>Euteleostomi</taxon>
        <taxon>Mammalia</taxon>
        <taxon>Eutheria</taxon>
        <taxon>Euarchontoglires</taxon>
        <taxon>Glires</taxon>
        <taxon>Rodentia</taxon>
        <taxon>Castorimorpha</taxon>
        <taxon>Castoridae</taxon>
        <taxon>Castor</taxon>
    </lineage>
</organism>
<keyword evidence="1" id="KW-1185">Reference proteome</keyword>
<dbReference type="Proteomes" id="UP001732720">
    <property type="component" value="Chromosome 16"/>
</dbReference>
<name>A0AC58L7L6_CASCN</name>
<proteinExistence type="predicted"/>
<protein>
    <submittedName>
        <fullName evidence="2">Interferon lambda-3-like</fullName>
    </submittedName>
</protein>
<gene>
    <name evidence="2" type="primary">LOC109681991</name>
</gene>
<accession>A0AC58L7L6</accession>